<dbReference type="RefSeq" id="WP_041099323.1">
    <property type="nucleotide sequence ID" value="NZ_JARLVI010000021.1"/>
</dbReference>
<sequence length="72" mass="8140">MLFGPRQPRGPYPPVRGRRPARGQSYPQNAGLLSYFRDQEGNYDIGKITATARQLNSIYGQVSPMIAKFINR</sequence>
<evidence type="ECO:0000256" key="1">
    <source>
        <dbReference type="SAM" id="MobiDB-lite"/>
    </source>
</evidence>
<keyword evidence="3" id="KW-1185">Reference proteome</keyword>
<organism evidence="2 3">
    <name type="scientific">Bacillus badius</name>
    <dbReference type="NCBI Taxonomy" id="1455"/>
    <lineage>
        <taxon>Bacteria</taxon>
        <taxon>Bacillati</taxon>
        <taxon>Bacillota</taxon>
        <taxon>Bacilli</taxon>
        <taxon>Bacillales</taxon>
        <taxon>Bacillaceae</taxon>
        <taxon>Pseudobacillus</taxon>
    </lineage>
</organism>
<evidence type="ECO:0000313" key="2">
    <source>
        <dbReference type="EMBL" id="KIL80172.1"/>
    </source>
</evidence>
<dbReference type="Pfam" id="PF14179">
    <property type="entry name" value="YppG"/>
    <property type="match status" value="1"/>
</dbReference>
<proteinExistence type="predicted"/>
<dbReference type="InterPro" id="IPR025555">
    <property type="entry name" value="YppG"/>
</dbReference>
<evidence type="ECO:0000313" key="3">
    <source>
        <dbReference type="Proteomes" id="UP000031982"/>
    </source>
</evidence>
<dbReference type="Proteomes" id="UP000031982">
    <property type="component" value="Unassembled WGS sequence"/>
</dbReference>
<gene>
    <name evidence="2" type="ORF">SD77_0020</name>
</gene>
<protein>
    <recommendedName>
        <fullName evidence="4">YppG-like protein</fullName>
    </recommendedName>
</protein>
<comment type="caution">
    <text evidence="2">The sequence shown here is derived from an EMBL/GenBank/DDBJ whole genome shotgun (WGS) entry which is preliminary data.</text>
</comment>
<accession>A0ABR5AZN8</accession>
<dbReference type="EMBL" id="JXLP01000001">
    <property type="protein sequence ID" value="KIL80172.1"/>
    <property type="molecule type" value="Genomic_DNA"/>
</dbReference>
<reference evidence="2 3" key="1">
    <citation type="submission" date="2015-01" db="EMBL/GenBank/DDBJ databases">
        <title>Genome Assembly of Bacillus badius MTCC 1458.</title>
        <authorList>
            <person name="Verma A."/>
            <person name="Khatri I."/>
            <person name="Mual P."/>
            <person name="Subramanian S."/>
            <person name="Krishnamurthi S."/>
        </authorList>
    </citation>
    <scope>NUCLEOTIDE SEQUENCE [LARGE SCALE GENOMIC DNA]</scope>
    <source>
        <strain evidence="2 3">MTCC 1458</strain>
    </source>
</reference>
<feature type="region of interest" description="Disordered" evidence="1">
    <location>
        <begin position="1"/>
        <end position="28"/>
    </location>
</feature>
<name>A0ABR5AZN8_BACBA</name>
<evidence type="ECO:0008006" key="4">
    <source>
        <dbReference type="Google" id="ProtNLM"/>
    </source>
</evidence>